<gene>
    <name evidence="1" type="ORF">V6N12_069449</name>
</gene>
<reference evidence="1 2" key="1">
    <citation type="journal article" date="2024" name="G3 (Bethesda)">
        <title>Genome assembly of Hibiscus sabdariffa L. provides insights into metabolisms of medicinal natural products.</title>
        <authorList>
            <person name="Kim T."/>
        </authorList>
    </citation>
    <scope>NUCLEOTIDE SEQUENCE [LARGE SCALE GENOMIC DNA]</scope>
    <source>
        <strain evidence="1">TK-2024</strain>
        <tissue evidence="1">Old leaves</tissue>
    </source>
</reference>
<comment type="caution">
    <text evidence="1">The sequence shown here is derived from an EMBL/GenBank/DDBJ whole genome shotgun (WGS) entry which is preliminary data.</text>
</comment>
<sequence length="114" mass="12826">MMSESRVRSSFGRRLERLGRPGLGYRNCLTIAVRTWNEVHGADGNGGCNVCAYFFLFLQVFARWGVLLDRIEVSSKGVLKGIWKAWGCITIASGKNEGEMDANGYNARKHRVRK</sequence>
<dbReference type="EMBL" id="JBBPBM010000006">
    <property type="protein sequence ID" value="KAK8579117.1"/>
    <property type="molecule type" value="Genomic_DNA"/>
</dbReference>
<accession>A0ABR2FDW2</accession>
<keyword evidence="2" id="KW-1185">Reference proteome</keyword>
<name>A0ABR2FDW2_9ROSI</name>
<evidence type="ECO:0000313" key="2">
    <source>
        <dbReference type="Proteomes" id="UP001472677"/>
    </source>
</evidence>
<evidence type="ECO:0000313" key="1">
    <source>
        <dbReference type="EMBL" id="KAK8579117.1"/>
    </source>
</evidence>
<protein>
    <submittedName>
        <fullName evidence="1">Uncharacterized protein</fullName>
    </submittedName>
</protein>
<dbReference type="Proteomes" id="UP001472677">
    <property type="component" value="Unassembled WGS sequence"/>
</dbReference>
<proteinExistence type="predicted"/>
<organism evidence="1 2">
    <name type="scientific">Hibiscus sabdariffa</name>
    <name type="common">roselle</name>
    <dbReference type="NCBI Taxonomy" id="183260"/>
    <lineage>
        <taxon>Eukaryota</taxon>
        <taxon>Viridiplantae</taxon>
        <taxon>Streptophyta</taxon>
        <taxon>Embryophyta</taxon>
        <taxon>Tracheophyta</taxon>
        <taxon>Spermatophyta</taxon>
        <taxon>Magnoliopsida</taxon>
        <taxon>eudicotyledons</taxon>
        <taxon>Gunneridae</taxon>
        <taxon>Pentapetalae</taxon>
        <taxon>rosids</taxon>
        <taxon>malvids</taxon>
        <taxon>Malvales</taxon>
        <taxon>Malvaceae</taxon>
        <taxon>Malvoideae</taxon>
        <taxon>Hibiscus</taxon>
    </lineage>
</organism>